<dbReference type="SUPFAM" id="SSF57716">
    <property type="entry name" value="Glucocorticoid receptor-like (DNA-binding domain)"/>
    <property type="match status" value="1"/>
</dbReference>
<comment type="caution">
    <text evidence="3">The sequence shown here is derived from an EMBL/GenBank/DDBJ whole genome shotgun (WGS) entry which is preliminary data.</text>
</comment>
<feature type="domain" description="Large ribosomal subunit protein eL24-related N-terminal" evidence="2">
    <location>
        <begin position="1"/>
        <end position="28"/>
    </location>
</feature>
<dbReference type="OrthoDB" id="10262490at2759"/>
<sequence length="107" mass="12500">MRLEKCWFCSSTVYPGHDIQFVRNDAKVDKKNWKGGKERKEAKEELEHINLVIYIRAPSASLTLPKQIVRAPYRKQPNRESCHAGRVNSVLHLLLIHRLYTQEVLGF</sequence>
<dbReference type="InterPro" id="IPR000988">
    <property type="entry name" value="Ribosomal_eL24-rel_N"/>
</dbReference>
<comment type="similarity">
    <text evidence="1">Belongs to the eukaryotic ribosomal protein eL24 family.</text>
</comment>
<name>A0A835H1R2_9MAGN</name>
<dbReference type="Proteomes" id="UP000631114">
    <property type="component" value="Unassembled WGS sequence"/>
</dbReference>
<evidence type="ECO:0000256" key="1">
    <source>
        <dbReference type="ARBA" id="ARBA00005647"/>
    </source>
</evidence>
<evidence type="ECO:0000313" key="4">
    <source>
        <dbReference type="Proteomes" id="UP000631114"/>
    </source>
</evidence>
<organism evidence="3 4">
    <name type="scientific">Coptis chinensis</name>
    <dbReference type="NCBI Taxonomy" id="261450"/>
    <lineage>
        <taxon>Eukaryota</taxon>
        <taxon>Viridiplantae</taxon>
        <taxon>Streptophyta</taxon>
        <taxon>Embryophyta</taxon>
        <taxon>Tracheophyta</taxon>
        <taxon>Spermatophyta</taxon>
        <taxon>Magnoliopsida</taxon>
        <taxon>Ranunculales</taxon>
        <taxon>Ranunculaceae</taxon>
        <taxon>Coptidoideae</taxon>
        <taxon>Coptis</taxon>
    </lineage>
</organism>
<proteinExistence type="inferred from homology"/>
<dbReference type="AlphaFoldDB" id="A0A835H1R2"/>
<dbReference type="Pfam" id="PF01246">
    <property type="entry name" value="Ribosomal_L24e"/>
    <property type="match status" value="1"/>
</dbReference>
<dbReference type="Gene3D" id="2.30.170.20">
    <property type="entry name" value="Ribosomal protein L24e"/>
    <property type="match status" value="1"/>
</dbReference>
<gene>
    <name evidence="3" type="ORF">IFM89_035913</name>
</gene>
<reference evidence="3 4" key="1">
    <citation type="submission" date="2020-10" db="EMBL/GenBank/DDBJ databases">
        <title>The Coptis chinensis genome and diversification of protoberbering-type alkaloids.</title>
        <authorList>
            <person name="Wang B."/>
            <person name="Shu S."/>
            <person name="Song C."/>
            <person name="Liu Y."/>
        </authorList>
    </citation>
    <scope>NUCLEOTIDE SEQUENCE [LARGE SCALE GENOMIC DNA]</scope>
    <source>
        <strain evidence="3">HL-2020</strain>
        <tissue evidence="3">Leaf</tissue>
    </source>
</reference>
<dbReference type="InterPro" id="IPR038630">
    <property type="entry name" value="L24e/L24_sf"/>
</dbReference>
<accession>A0A835H1R2</accession>
<evidence type="ECO:0000313" key="3">
    <source>
        <dbReference type="EMBL" id="KAF9590595.1"/>
    </source>
</evidence>
<keyword evidence="4" id="KW-1185">Reference proteome</keyword>
<dbReference type="EMBL" id="JADFTS010000009">
    <property type="protein sequence ID" value="KAF9590595.1"/>
    <property type="molecule type" value="Genomic_DNA"/>
</dbReference>
<protein>
    <recommendedName>
        <fullName evidence="2">Large ribosomal subunit protein eL24-related N-terminal domain-containing protein</fullName>
    </recommendedName>
</protein>
<evidence type="ECO:0000259" key="2">
    <source>
        <dbReference type="Pfam" id="PF01246"/>
    </source>
</evidence>